<dbReference type="GO" id="GO:0003700">
    <property type="term" value="F:DNA-binding transcription factor activity"/>
    <property type="evidence" value="ECO:0007669"/>
    <property type="project" value="InterPro"/>
</dbReference>
<dbReference type="InterPro" id="IPR037914">
    <property type="entry name" value="SpoVT-AbrB_sf"/>
</dbReference>
<dbReference type="InterPro" id="IPR031848">
    <property type="entry name" value="PrlF_antitoxin"/>
</dbReference>
<reference evidence="1 2" key="1">
    <citation type="submission" date="2016-10" db="EMBL/GenBank/DDBJ databases">
        <authorList>
            <person name="Varghese N."/>
            <person name="Submissions S."/>
        </authorList>
    </citation>
    <scope>NUCLEOTIDE SEQUENCE [LARGE SCALE GENOMIC DNA]</scope>
    <source>
        <strain evidence="1 2">LMG 22274</strain>
    </source>
</reference>
<dbReference type="Proteomes" id="UP000183529">
    <property type="component" value="Unassembled WGS sequence"/>
</dbReference>
<gene>
    <name evidence="1" type="ORF">SAMN05216550_11936</name>
</gene>
<dbReference type="Pfam" id="PF15937">
    <property type="entry name" value="PrlF_antitoxin"/>
    <property type="match status" value="1"/>
</dbReference>
<comment type="caution">
    <text evidence="1">The sequence shown here is derived from an EMBL/GenBank/DDBJ whole genome shotgun (WGS) entry which is preliminary data.</text>
</comment>
<protein>
    <submittedName>
        <fullName evidence="1">Antitoxin PrlF</fullName>
    </submittedName>
</protein>
<sequence>MRLHYHCMYDERMQWESIMASSFVRDADLMVEAESSLTDRYQTTVPEPIRRALKLGKRDKIHYRVKSSGEVVMERAAPEDEEDPAFAPFLDFLAREIQHRPETLRSFPPAYVARVRTLTQGVEIDLDAALSPDDE</sequence>
<dbReference type="GO" id="GO:0001558">
    <property type="term" value="P:regulation of cell growth"/>
    <property type="evidence" value="ECO:0007669"/>
    <property type="project" value="InterPro"/>
</dbReference>
<dbReference type="GO" id="GO:0097351">
    <property type="term" value="F:toxin sequestering activity"/>
    <property type="evidence" value="ECO:0007669"/>
    <property type="project" value="InterPro"/>
</dbReference>
<organism evidence="1 2">
    <name type="scientific">Paraburkholderia tropica</name>
    <dbReference type="NCBI Taxonomy" id="92647"/>
    <lineage>
        <taxon>Bacteria</taxon>
        <taxon>Pseudomonadati</taxon>
        <taxon>Pseudomonadota</taxon>
        <taxon>Betaproteobacteria</taxon>
        <taxon>Burkholderiales</taxon>
        <taxon>Burkholderiaceae</taxon>
        <taxon>Paraburkholderia</taxon>
    </lineage>
</organism>
<dbReference type="EMBL" id="FNZM01000019">
    <property type="protein sequence ID" value="SEK10564.1"/>
    <property type="molecule type" value="Genomic_DNA"/>
</dbReference>
<name>A0AAQ1GL91_9BURK</name>
<proteinExistence type="predicted"/>
<dbReference type="SUPFAM" id="SSF89447">
    <property type="entry name" value="AbrB/MazE/MraZ-like"/>
    <property type="match status" value="1"/>
</dbReference>
<dbReference type="AlphaFoldDB" id="A0AAQ1GL91"/>
<evidence type="ECO:0000313" key="2">
    <source>
        <dbReference type="Proteomes" id="UP000183529"/>
    </source>
</evidence>
<dbReference type="NCBIfam" id="NF007429">
    <property type="entry name" value="PRK09974.1"/>
    <property type="match status" value="1"/>
</dbReference>
<evidence type="ECO:0000313" key="1">
    <source>
        <dbReference type="EMBL" id="SEK10564.1"/>
    </source>
</evidence>
<accession>A0AAQ1GL91</accession>